<evidence type="ECO:0000313" key="2">
    <source>
        <dbReference type="EMBL" id="NML27826.1"/>
    </source>
</evidence>
<gene>
    <name evidence="2" type="ORF">HHL15_18885</name>
</gene>
<protein>
    <submittedName>
        <fullName evidence="2">SMI1/KNR4 family protein</fullName>
    </submittedName>
</protein>
<name>A0A848GAJ5_9RHOO</name>
<reference evidence="2 3" key="1">
    <citation type="submission" date="2020-04" db="EMBL/GenBank/DDBJ databases">
        <title>Zoogloea sp. G-4-1-14 isolated from soil.</title>
        <authorList>
            <person name="Dahal R.H."/>
        </authorList>
    </citation>
    <scope>NUCLEOTIDE SEQUENCE [LARGE SCALE GENOMIC DNA]</scope>
    <source>
        <strain evidence="2 3">G-4-1-14</strain>
    </source>
</reference>
<dbReference type="SUPFAM" id="SSF160631">
    <property type="entry name" value="SMI1/KNR4-like"/>
    <property type="match status" value="1"/>
</dbReference>
<organism evidence="2 3">
    <name type="scientific">Zoogloea dura</name>
    <dbReference type="NCBI Taxonomy" id="2728840"/>
    <lineage>
        <taxon>Bacteria</taxon>
        <taxon>Pseudomonadati</taxon>
        <taxon>Pseudomonadota</taxon>
        <taxon>Betaproteobacteria</taxon>
        <taxon>Rhodocyclales</taxon>
        <taxon>Zoogloeaceae</taxon>
        <taxon>Zoogloea</taxon>
    </lineage>
</organism>
<dbReference type="Pfam" id="PF09346">
    <property type="entry name" value="SMI1_KNR4"/>
    <property type="match status" value="1"/>
</dbReference>
<proteinExistence type="predicted"/>
<keyword evidence="3" id="KW-1185">Reference proteome</keyword>
<feature type="domain" description="Knr4/Smi1-like" evidence="1">
    <location>
        <begin position="18"/>
        <end position="151"/>
    </location>
</feature>
<comment type="caution">
    <text evidence="2">The sequence shown here is derived from an EMBL/GenBank/DDBJ whole genome shotgun (WGS) entry which is preliminary data.</text>
</comment>
<dbReference type="RefSeq" id="WP_169147365.1">
    <property type="nucleotide sequence ID" value="NZ_JABBGA010000019.1"/>
</dbReference>
<accession>A0A848GAJ5</accession>
<dbReference type="AlphaFoldDB" id="A0A848GAJ5"/>
<evidence type="ECO:0000259" key="1">
    <source>
        <dbReference type="SMART" id="SM00860"/>
    </source>
</evidence>
<dbReference type="InterPro" id="IPR018958">
    <property type="entry name" value="Knr4/Smi1-like_dom"/>
</dbReference>
<evidence type="ECO:0000313" key="3">
    <source>
        <dbReference type="Proteomes" id="UP000580043"/>
    </source>
</evidence>
<dbReference type="SMART" id="SM00860">
    <property type="entry name" value="SMI1_KNR4"/>
    <property type="match status" value="1"/>
</dbReference>
<dbReference type="Proteomes" id="UP000580043">
    <property type="component" value="Unassembled WGS sequence"/>
</dbReference>
<dbReference type="EMBL" id="JABBGA010000019">
    <property type="protein sequence ID" value="NML27826.1"/>
    <property type="molecule type" value="Genomic_DNA"/>
</dbReference>
<sequence length="161" mass="18332">MNGGLERFWGADYDHNPPLTDEALHHAEQFLRVRFPSELVTLWRIQNGGYTQGFVYPTRQRTTWAEDHVPLDELFGIGASATPSGIHNVLNSKYMIAEWGLPSNQVLLAGEGHWWIALDYRRSSDPCVRWLDVDAGQDIELAPTFSLFCMGLSRRMLERGV</sequence>
<dbReference type="Gene3D" id="3.40.1580.10">
    <property type="entry name" value="SMI1/KNR4-like"/>
    <property type="match status" value="1"/>
</dbReference>
<dbReference type="InterPro" id="IPR037883">
    <property type="entry name" value="Knr4/Smi1-like_sf"/>
</dbReference>